<keyword evidence="2" id="KW-0378">Hydrolase</keyword>
<dbReference type="PANTHER" id="PTHR11647:SF1">
    <property type="entry name" value="COLLAPSIN RESPONSE MEDIATOR PROTEIN"/>
    <property type="match status" value="1"/>
</dbReference>
<dbReference type="InterPro" id="IPR011059">
    <property type="entry name" value="Metal-dep_hydrolase_composite"/>
</dbReference>
<dbReference type="Proteomes" id="UP000319576">
    <property type="component" value="Chromosome"/>
</dbReference>
<protein>
    <submittedName>
        <fullName evidence="2">N-acyl-D-glutamate deacylase</fullName>
        <ecNumber evidence="2">3.5.1.82</ecNumber>
    </submittedName>
</protein>
<evidence type="ECO:0000259" key="1">
    <source>
        <dbReference type="Pfam" id="PF07969"/>
    </source>
</evidence>
<organism evidence="2 3">
    <name type="scientific">Urbifossiella limnaea</name>
    <dbReference type="NCBI Taxonomy" id="2528023"/>
    <lineage>
        <taxon>Bacteria</taxon>
        <taxon>Pseudomonadati</taxon>
        <taxon>Planctomycetota</taxon>
        <taxon>Planctomycetia</taxon>
        <taxon>Gemmatales</taxon>
        <taxon>Gemmataceae</taxon>
        <taxon>Urbifossiella</taxon>
    </lineage>
</organism>
<dbReference type="GO" id="GO:0016812">
    <property type="term" value="F:hydrolase activity, acting on carbon-nitrogen (but not peptide) bonds, in cyclic amides"/>
    <property type="evidence" value="ECO:0007669"/>
    <property type="project" value="TreeGrafter"/>
</dbReference>
<keyword evidence="3" id="KW-1185">Reference proteome</keyword>
<name>A0A517XXS5_9BACT</name>
<gene>
    <name evidence="2" type="ORF">ETAA1_42800</name>
</gene>
<reference evidence="2 3" key="1">
    <citation type="submission" date="2019-02" db="EMBL/GenBank/DDBJ databases">
        <title>Deep-cultivation of Planctomycetes and their phenomic and genomic characterization uncovers novel biology.</title>
        <authorList>
            <person name="Wiegand S."/>
            <person name="Jogler M."/>
            <person name="Boedeker C."/>
            <person name="Pinto D."/>
            <person name="Vollmers J."/>
            <person name="Rivas-Marin E."/>
            <person name="Kohn T."/>
            <person name="Peeters S.H."/>
            <person name="Heuer A."/>
            <person name="Rast P."/>
            <person name="Oberbeckmann S."/>
            <person name="Bunk B."/>
            <person name="Jeske O."/>
            <person name="Meyerdierks A."/>
            <person name="Storesund J.E."/>
            <person name="Kallscheuer N."/>
            <person name="Luecker S."/>
            <person name="Lage O.M."/>
            <person name="Pohl T."/>
            <person name="Merkel B.J."/>
            <person name="Hornburger P."/>
            <person name="Mueller R.-W."/>
            <person name="Bruemmer F."/>
            <person name="Labrenz M."/>
            <person name="Spormann A.M."/>
            <person name="Op den Camp H."/>
            <person name="Overmann J."/>
            <person name="Amann R."/>
            <person name="Jetten M.S.M."/>
            <person name="Mascher T."/>
            <person name="Medema M.H."/>
            <person name="Devos D.P."/>
            <person name="Kaster A.-K."/>
            <person name="Ovreas L."/>
            <person name="Rohde M."/>
            <person name="Galperin M.Y."/>
            <person name="Jogler C."/>
        </authorList>
    </citation>
    <scope>NUCLEOTIDE SEQUENCE [LARGE SCALE GENOMIC DNA]</scope>
    <source>
        <strain evidence="2 3">ETA_A1</strain>
    </source>
</reference>
<evidence type="ECO:0000313" key="3">
    <source>
        <dbReference type="Proteomes" id="UP000319576"/>
    </source>
</evidence>
<dbReference type="InterPro" id="IPR032466">
    <property type="entry name" value="Metal_Hydrolase"/>
</dbReference>
<sequence length="519" mass="55089">MFDLIIRNGRVVDGSGLPWTHADVGVTAGRVAAVGRFPESAARATLDAAGKVVCPGFVDAHVHGDLALLVDPYHEAAVRQGVTTHVLGQDGVAFAPGSAAVQAYMREYTAGFNGNFPTPGKTWASVAEYLALFDGACALNVCTLIPNGNVRMEVMGLDPRKPTAAELAAMRRLIRVGMEEGAVGLSSGLDYVPSIYADEDELSELCREIAPFGGVYVTHMRGYNQQKAPAALEEVFNVGRRSGAAVHVSHFNCLAAQTLPLLDAARADGVDVTFDLYPYLYGSTLVSMLTLPPEVCAGGTAATVERLKQPAVRAGLQAAFENPRFPIETIRLASVPSDEYRHYEGKGLTAAAADAGQSLVDFVCDLLIATTCAAGCVIRHFAARQDADVVALMRHPLMMAGSDGIYVGGRPHPRGTGCFARYLGHHVRAGDWSLEEAVMKCAHHTARRFGLADRGLLRAGFAADVVVFDPDAITDRSTYDDGRALAAGVTDVLVNGEFVLRNGARTAALPGRGLKRKPD</sequence>
<proteinExistence type="predicted"/>
<dbReference type="RefSeq" id="WP_145241928.1">
    <property type="nucleotide sequence ID" value="NZ_CP036273.1"/>
</dbReference>
<dbReference type="CDD" id="cd01297">
    <property type="entry name" value="D-aminoacylase"/>
    <property type="match status" value="1"/>
</dbReference>
<dbReference type="AlphaFoldDB" id="A0A517XXS5"/>
<dbReference type="EMBL" id="CP036273">
    <property type="protein sequence ID" value="QDU22302.1"/>
    <property type="molecule type" value="Genomic_DNA"/>
</dbReference>
<dbReference type="EC" id="3.5.1.82" evidence="2"/>
<dbReference type="InterPro" id="IPR023100">
    <property type="entry name" value="D-aminoacylase_insert_dom_sf"/>
</dbReference>
<dbReference type="SUPFAM" id="SSF51556">
    <property type="entry name" value="Metallo-dependent hydrolases"/>
    <property type="match status" value="1"/>
</dbReference>
<feature type="domain" description="Amidohydrolase 3" evidence="1">
    <location>
        <begin position="45"/>
        <end position="499"/>
    </location>
</feature>
<dbReference type="OrthoDB" id="9775607at2"/>
<evidence type="ECO:0000313" key="2">
    <source>
        <dbReference type="EMBL" id="QDU22302.1"/>
    </source>
</evidence>
<dbReference type="Pfam" id="PF07969">
    <property type="entry name" value="Amidohydro_3"/>
    <property type="match status" value="1"/>
</dbReference>
<dbReference type="InterPro" id="IPR013108">
    <property type="entry name" value="Amidohydro_3"/>
</dbReference>
<dbReference type="GO" id="GO:0047421">
    <property type="term" value="F:N-acyl-D-glutamate deacylase activity"/>
    <property type="evidence" value="ECO:0007669"/>
    <property type="project" value="UniProtKB-EC"/>
</dbReference>
<dbReference type="Gene3D" id="2.30.40.10">
    <property type="entry name" value="Urease, subunit C, domain 1"/>
    <property type="match status" value="1"/>
</dbReference>
<dbReference type="GO" id="GO:0005829">
    <property type="term" value="C:cytosol"/>
    <property type="evidence" value="ECO:0007669"/>
    <property type="project" value="TreeGrafter"/>
</dbReference>
<dbReference type="Gene3D" id="3.30.1490.130">
    <property type="entry name" value="D-aminoacylase. Domain 3"/>
    <property type="match status" value="1"/>
</dbReference>
<dbReference type="PANTHER" id="PTHR11647">
    <property type="entry name" value="HYDRANTOINASE/DIHYDROPYRIMIDINASE FAMILY MEMBER"/>
    <property type="match status" value="1"/>
</dbReference>
<dbReference type="KEGG" id="uli:ETAA1_42800"/>
<dbReference type="InterPro" id="IPR050378">
    <property type="entry name" value="Metallo-dep_Hydrolases_sf"/>
</dbReference>
<accession>A0A517XXS5</accession>
<dbReference type="Gene3D" id="3.20.20.140">
    <property type="entry name" value="Metal-dependent hydrolases"/>
    <property type="match status" value="1"/>
</dbReference>
<dbReference type="SUPFAM" id="SSF51338">
    <property type="entry name" value="Composite domain of metallo-dependent hydrolases"/>
    <property type="match status" value="1"/>
</dbReference>